<dbReference type="Proteomes" id="UP000824469">
    <property type="component" value="Unassembled WGS sequence"/>
</dbReference>
<dbReference type="EMBL" id="JAHRHJ020000005">
    <property type="protein sequence ID" value="KAH9314972.1"/>
    <property type="molecule type" value="Genomic_DNA"/>
</dbReference>
<gene>
    <name evidence="1" type="ORF">KI387_023599</name>
</gene>
<proteinExistence type="predicted"/>
<feature type="non-terminal residue" evidence="1">
    <location>
        <position position="1"/>
    </location>
</feature>
<dbReference type="AlphaFoldDB" id="A0AA38G1W9"/>
<comment type="caution">
    <text evidence="1">The sequence shown here is derived from an EMBL/GenBank/DDBJ whole genome shotgun (WGS) entry which is preliminary data.</text>
</comment>
<protein>
    <submittedName>
        <fullName evidence="1">Uncharacterized protein</fullName>
    </submittedName>
</protein>
<reference evidence="1 2" key="1">
    <citation type="journal article" date="2021" name="Nat. Plants">
        <title>The Taxus genome provides insights into paclitaxel biosynthesis.</title>
        <authorList>
            <person name="Xiong X."/>
            <person name="Gou J."/>
            <person name="Liao Q."/>
            <person name="Li Y."/>
            <person name="Zhou Q."/>
            <person name="Bi G."/>
            <person name="Li C."/>
            <person name="Du R."/>
            <person name="Wang X."/>
            <person name="Sun T."/>
            <person name="Guo L."/>
            <person name="Liang H."/>
            <person name="Lu P."/>
            <person name="Wu Y."/>
            <person name="Zhang Z."/>
            <person name="Ro D.K."/>
            <person name="Shang Y."/>
            <person name="Huang S."/>
            <person name="Yan J."/>
        </authorList>
    </citation>
    <scope>NUCLEOTIDE SEQUENCE [LARGE SCALE GENOMIC DNA]</scope>
    <source>
        <strain evidence="1">Ta-2019</strain>
    </source>
</reference>
<feature type="non-terminal residue" evidence="1">
    <location>
        <position position="62"/>
    </location>
</feature>
<evidence type="ECO:0000313" key="2">
    <source>
        <dbReference type="Proteomes" id="UP000824469"/>
    </source>
</evidence>
<evidence type="ECO:0000313" key="1">
    <source>
        <dbReference type="EMBL" id="KAH9314972.1"/>
    </source>
</evidence>
<accession>A0AA38G1W9</accession>
<name>A0AA38G1W9_TAXCH</name>
<organism evidence="1 2">
    <name type="scientific">Taxus chinensis</name>
    <name type="common">Chinese yew</name>
    <name type="synonym">Taxus wallichiana var. chinensis</name>
    <dbReference type="NCBI Taxonomy" id="29808"/>
    <lineage>
        <taxon>Eukaryota</taxon>
        <taxon>Viridiplantae</taxon>
        <taxon>Streptophyta</taxon>
        <taxon>Embryophyta</taxon>
        <taxon>Tracheophyta</taxon>
        <taxon>Spermatophyta</taxon>
        <taxon>Pinopsida</taxon>
        <taxon>Pinidae</taxon>
        <taxon>Conifers II</taxon>
        <taxon>Cupressales</taxon>
        <taxon>Taxaceae</taxon>
        <taxon>Taxus</taxon>
    </lineage>
</organism>
<keyword evidence="2" id="KW-1185">Reference proteome</keyword>
<sequence length="62" mass="7155">TSLSMEGYHFFNKRVDRDVEEKIFVEGSKKLIYITAGLLVSSIPPPYDEVTRMMIRFISLEG</sequence>